<dbReference type="EMBL" id="JAGTJQ010000003">
    <property type="protein sequence ID" value="KAH7034819.1"/>
    <property type="molecule type" value="Genomic_DNA"/>
</dbReference>
<reference evidence="2" key="1">
    <citation type="journal article" date="2021" name="Nat. Commun.">
        <title>Genetic determinants of endophytism in the Arabidopsis root mycobiome.</title>
        <authorList>
            <person name="Mesny F."/>
            <person name="Miyauchi S."/>
            <person name="Thiergart T."/>
            <person name="Pickel B."/>
            <person name="Atanasova L."/>
            <person name="Karlsson M."/>
            <person name="Huettel B."/>
            <person name="Barry K.W."/>
            <person name="Haridas S."/>
            <person name="Chen C."/>
            <person name="Bauer D."/>
            <person name="Andreopoulos W."/>
            <person name="Pangilinan J."/>
            <person name="LaButti K."/>
            <person name="Riley R."/>
            <person name="Lipzen A."/>
            <person name="Clum A."/>
            <person name="Drula E."/>
            <person name="Henrissat B."/>
            <person name="Kohler A."/>
            <person name="Grigoriev I.V."/>
            <person name="Martin F.M."/>
            <person name="Hacquard S."/>
        </authorList>
    </citation>
    <scope>NUCLEOTIDE SEQUENCE</scope>
    <source>
        <strain evidence="2">MPI-CAGE-CH-0230</strain>
    </source>
</reference>
<gene>
    <name evidence="2" type="ORF">B0I36DRAFT_429089</name>
</gene>
<name>A0A9P8Y8B8_9PEZI</name>
<feature type="compositionally biased region" description="Polar residues" evidence="1">
    <location>
        <begin position="717"/>
        <end position="738"/>
    </location>
</feature>
<feature type="compositionally biased region" description="Basic and acidic residues" evidence="1">
    <location>
        <begin position="706"/>
        <end position="716"/>
    </location>
</feature>
<evidence type="ECO:0000313" key="2">
    <source>
        <dbReference type="EMBL" id="KAH7034819.1"/>
    </source>
</evidence>
<feature type="region of interest" description="Disordered" evidence="1">
    <location>
        <begin position="661"/>
        <end position="738"/>
    </location>
</feature>
<feature type="compositionally biased region" description="Low complexity" evidence="1">
    <location>
        <begin position="599"/>
        <end position="622"/>
    </location>
</feature>
<sequence>MDGSKHPPTGYVFRHRHGAYRTTPWRPNGHAAADLSNNAVNNATDETTTHSSQQTLPGTNRTTPREYSEMTRFSKLLVMYSNDLDTWSRASSSPRNHGRAREIRQHRVTDKAWKRFVLTLVQGALPGKLISILQGHFPAARDSNQSTAGHTSQQVIDNPTTSDGVHLLPSDLFSEIMSPESSSRPVQQSTTIRPALLPRQIATDSPDNVHFIQSAQIDRETTLFAPHVLELVVELAQYRIVWDATTFQRNFGRDHEIFESEASSTTMRLSFSKDVPRLWHFKAALADRVHYISRFSRWYAEAKEGFPAANRPFIDWPHFSSADLTLDAYLFRTGILDEQYARSNRPFRYRDDILCQMYGLGLHELACILDEPNEGEKVEYIQTLETFHTLTCVLGPTPVEDIAEQTTWVSFAVRNHALALKGISKAGNVFQTRKAKQREFTITKLLVDAVVNNIESVAKATGRHPCRSIQQQWRCTDGSIKEGDWDRLPNADKYRLLGYNSGLIMRFIGHGPQPTWLQQQKQLQATSGRLAYNMDVPTPDINSRHSQIALRPQWAEAGARSPHSVAPTDQKSQVYHERSGRPSSIGGMGSQWSVNPNNQTWQTAAAPPATQYQQQSAQRPTTYSIPPFEPRQSQQTQDSERVGYSHLKALALRLQSNRRVTTSQASNIQRHASGTVAHRRSTIPPSAGSVGPGHGVASMGGTFDSVGDHARHETSTKSRSSTEYNTTHSGDASTNASTWTTQAALPFDHPRIRAIWGVGNGDNNSQTPSRTNIWAPTAEEIAMLSQRQTNGMTARVGLGSILAAYPIGEEEN</sequence>
<dbReference type="Proteomes" id="UP000756346">
    <property type="component" value="Unassembled WGS sequence"/>
</dbReference>
<dbReference type="AlphaFoldDB" id="A0A9P8Y8B8"/>
<accession>A0A9P8Y8B8</accession>
<comment type="caution">
    <text evidence="2">The sequence shown here is derived from an EMBL/GenBank/DDBJ whole genome shotgun (WGS) entry which is preliminary data.</text>
</comment>
<dbReference type="RefSeq" id="XP_046014912.1">
    <property type="nucleotide sequence ID" value="XM_046162487.1"/>
</dbReference>
<feature type="compositionally biased region" description="Polar residues" evidence="1">
    <location>
        <begin position="661"/>
        <end position="672"/>
    </location>
</feature>
<feature type="region of interest" description="Disordered" evidence="1">
    <location>
        <begin position="555"/>
        <end position="640"/>
    </location>
</feature>
<feature type="compositionally biased region" description="Polar residues" evidence="1">
    <location>
        <begin position="42"/>
        <end position="62"/>
    </location>
</feature>
<proteinExistence type="predicted"/>
<protein>
    <submittedName>
        <fullName evidence="2">Uncharacterized protein</fullName>
    </submittedName>
</protein>
<feature type="region of interest" description="Disordered" evidence="1">
    <location>
        <begin position="141"/>
        <end position="162"/>
    </location>
</feature>
<dbReference type="OrthoDB" id="4775619at2759"/>
<organism evidence="2 3">
    <name type="scientific">Microdochium trichocladiopsis</name>
    <dbReference type="NCBI Taxonomy" id="1682393"/>
    <lineage>
        <taxon>Eukaryota</taxon>
        <taxon>Fungi</taxon>
        <taxon>Dikarya</taxon>
        <taxon>Ascomycota</taxon>
        <taxon>Pezizomycotina</taxon>
        <taxon>Sordariomycetes</taxon>
        <taxon>Xylariomycetidae</taxon>
        <taxon>Xylariales</taxon>
        <taxon>Microdochiaceae</taxon>
        <taxon>Microdochium</taxon>
    </lineage>
</organism>
<feature type="region of interest" description="Disordered" evidence="1">
    <location>
        <begin position="42"/>
        <end position="67"/>
    </location>
</feature>
<keyword evidence="3" id="KW-1185">Reference proteome</keyword>
<feature type="compositionally biased region" description="Polar residues" evidence="1">
    <location>
        <begin position="142"/>
        <end position="162"/>
    </location>
</feature>
<dbReference type="GeneID" id="70192033"/>
<evidence type="ECO:0000313" key="3">
    <source>
        <dbReference type="Proteomes" id="UP000756346"/>
    </source>
</evidence>
<evidence type="ECO:0000256" key="1">
    <source>
        <dbReference type="SAM" id="MobiDB-lite"/>
    </source>
</evidence>